<proteinExistence type="predicted"/>
<dbReference type="InterPro" id="IPR051678">
    <property type="entry name" value="AGP_Transferase"/>
</dbReference>
<name>A0A0C9VAW7_SPHS4</name>
<evidence type="ECO:0000313" key="2">
    <source>
        <dbReference type="EMBL" id="KIJ44129.1"/>
    </source>
</evidence>
<dbReference type="OrthoDB" id="10003767at2759"/>
<dbReference type="PANTHER" id="PTHR21310:SF15">
    <property type="entry name" value="AMINOGLYCOSIDE PHOSPHOTRANSFERASE DOMAIN-CONTAINING PROTEIN"/>
    <property type="match status" value="1"/>
</dbReference>
<dbReference type="Proteomes" id="UP000054279">
    <property type="component" value="Unassembled WGS sequence"/>
</dbReference>
<accession>A0A0C9VAW7</accession>
<dbReference type="SUPFAM" id="SSF56112">
    <property type="entry name" value="Protein kinase-like (PK-like)"/>
    <property type="match status" value="1"/>
</dbReference>
<evidence type="ECO:0000256" key="1">
    <source>
        <dbReference type="SAM" id="Phobius"/>
    </source>
</evidence>
<gene>
    <name evidence="2" type="ORF">M422DRAFT_779617</name>
</gene>
<dbReference type="HOGENOM" id="CLU_458680_0_0_1"/>
<protein>
    <recommendedName>
        <fullName evidence="4">Aminoglycoside phosphotransferase domain-containing protein</fullName>
    </recommendedName>
</protein>
<keyword evidence="3" id="KW-1185">Reference proteome</keyword>
<reference evidence="2 3" key="1">
    <citation type="submission" date="2014-06" db="EMBL/GenBank/DDBJ databases">
        <title>Evolutionary Origins and Diversification of the Mycorrhizal Mutualists.</title>
        <authorList>
            <consortium name="DOE Joint Genome Institute"/>
            <consortium name="Mycorrhizal Genomics Consortium"/>
            <person name="Kohler A."/>
            <person name="Kuo A."/>
            <person name="Nagy L.G."/>
            <person name="Floudas D."/>
            <person name="Copeland A."/>
            <person name="Barry K.W."/>
            <person name="Cichocki N."/>
            <person name="Veneault-Fourrey C."/>
            <person name="LaButti K."/>
            <person name="Lindquist E.A."/>
            <person name="Lipzen A."/>
            <person name="Lundell T."/>
            <person name="Morin E."/>
            <person name="Murat C."/>
            <person name="Riley R."/>
            <person name="Ohm R."/>
            <person name="Sun H."/>
            <person name="Tunlid A."/>
            <person name="Henrissat B."/>
            <person name="Grigoriev I.V."/>
            <person name="Hibbett D.S."/>
            <person name="Martin F."/>
        </authorList>
    </citation>
    <scope>NUCLEOTIDE SEQUENCE [LARGE SCALE GENOMIC DNA]</scope>
    <source>
        <strain evidence="2 3">SS14</strain>
    </source>
</reference>
<keyword evidence="1" id="KW-0472">Membrane</keyword>
<dbReference type="EMBL" id="KN837119">
    <property type="protein sequence ID" value="KIJ44129.1"/>
    <property type="molecule type" value="Genomic_DNA"/>
</dbReference>
<feature type="transmembrane region" description="Helical" evidence="1">
    <location>
        <begin position="562"/>
        <end position="583"/>
    </location>
</feature>
<evidence type="ECO:0008006" key="4">
    <source>
        <dbReference type="Google" id="ProtNLM"/>
    </source>
</evidence>
<organism evidence="2 3">
    <name type="scientific">Sphaerobolus stellatus (strain SS14)</name>
    <dbReference type="NCBI Taxonomy" id="990650"/>
    <lineage>
        <taxon>Eukaryota</taxon>
        <taxon>Fungi</taxon>
        <taxon>Dikarya</taxon>
        <taxon>Basidiomycota</taxon>
        <taxon>Agaricomycotina</taxon>
        <taxon>Agaricomycetes</taxon>
        <taxon>Phallomycetidae</taxon>
        <taxon>Geastrales</taxon>
        <taxon>Sphaerobolaceae</taxon>
        <taxon>Sphaerobolus</taxon>
    </lineage>
</organism>
<keyword evidence="1" id="KW-0812">Transmembrane</keyword>
<evidence type="ECO:0000313" key="3">
    <source>
        <dbReference type="Proteomes" id="UP000054279"/>
    </source>
</evidence>
<dbReference type="AlphaFoldDB" id="A0A0C9VAW7"/>
<dbReference type="Gene3D" id="3.90.1200.10">
    <property type="match status" value="1"/>
</dbReference>
<sequence>MSELKQPRRWKILPVRMLRVNHPTSYSNGMPLLTLKKKLEQLQDQLSRKNANANVGSGVDHFDWRLIDVIERHHVFPSYDSKREELDQQANTAFALSLMVDLAKAEAPESGFFEAVHLYILMNVIREVFGLEGKPACASAFADIMGSAQYLRGKKELRKLVREGLESESFVSFADLSIMSAQLQEEISNLRKPKWVSLKALMELAPTALSWSNYISISLLGRGSCNFAYKLVFQDGLDVAVSISKEREENFNVTVKLSEMSTILYIQENQQHYHQIPVSKVYIWDLSFSNPIGAPYVFMDVVKGVPLNERRAPDGRKGLDSLCPSDQLKVVNTLAAIQASLSGPIHFNQFGSISRTAEGGYSVELLQIISVLIPHFTPPEAYTSLVLHHLDLVFRNILFDEDDLTKITGVIDWGGAQHLLLIFTAHFPDDLLSTGREHCERPDYPDEYWQTVPHDWTSLGDTSPWPQAFRNPGDPVDLPAIGATMIKRYYLRQYFGACFSKHMKELHGDTDLHHTTVFKDATYYLKFHEVIMSGFDGWLSHEKWIRETFSRLKIIGSPAGKLLAGLIYIVVLLGNLFMILGSLSKQKRTLARMNK</sequence>
<keyword evidence="1" id="KW-1133">Transmembrane helix</keyword>
<dbReference type="InterPro" id="IPR011009">
    <property type="entry name" value="Kinase-like_dom_sf"/>
</dbReference>
<dbReference type="PANTHER" id="PTHR21310">
    <property type="entry name" value="AMINOGLYCOSIDE PHOSPHOTRANSFERASE-RELATED-RELATED"/>
    <property type="match status" value="1"/>
</dbReference>